<evidence type="ECO:0000313" key="2">
    <source>
        <dbReference type="Proteomes" id="UP000827092"/>
    </source>
</evidence>
<proteinExistence type="predicted"/>
<reference evidence="1 2" key="1">
    <citation type="journal article" date="2022" name="Nat. Ecol. Evol.">
        <title>A masculinizing supergene underlies an exaggerated male reproductive morph in a spider.</title>
        <authorList>
            <person name="Hendrickx F."/>
            <person name="De Corte Z."/>
            <person name="Sonet G."/>
            <person name="Van Belleghem S.M."/>
            <person name="Kostlbacher S."/>
            <person name="Vangestel C."/>
        </authorList>
    </citation>
    <scope>NUCLEOTIDE SEQUENCE [LARGE SCALE GENOMIC DNA]</scope>
    <source>
        <strain evidence="1">W744_W776</strain>
    </source>
</reference>
<comment type="caution">
    <text evidence="1">The sequence shown here is derived from an EMBL/GenBank/DDBJ whole genome shotgun (WGS) entry which is preliminary data.</text>
</comment>
<dbReference type="EMBL" id="JAFNEN010000291">
    <property type="protein sequence ID" value="KAG8186751.1"/>
    <property type="molecule type" value="Genomic_DNA"/>
</dbReference>
<sequence>MTAYFKISHHQNNLISGGRETVKLWLSTPTGLSHLSIYSAFYKSSPPPLSPTPRGRMEHLFLRSIPPLTLGADLRIGR</sequence>
<organism evidence="1 2">
    <name type="scientific">Oedothorax gibbosus</name>
    <dbReference type="NCBI Taxonomy" id="931172"/>
    <lineage>
        <taxon>Eukaryota</taxon>
        <taxon>Metazoa</taxon>
        <taxon>Ecdysozoa</taxon>
        <taxon>Arthropoda</taxon>
        <taxon>Chelicerata</taxon>
        <taxon>Arachnida</taxon>
        <taxon>Araneae</taxon>
        <taxon>Araneomorphae</taxon>
        <taxon>Entelegynae</taxon>
        <taxon>Araneoidea</taxon>
        <taxon>Linyphiidae</taxon>
        <taxon>Erigoninae</taxon>
        <taxon>Oedothorax</taxon>
    </lineage>
</organism>
<protein>
    <submittedName>
        <fullName evidence="1">Uncharacterized protein</fullName>
    </submittedName>
</protein>
<evidence type="ECO:0000313" key="1">
    <source>
        <dbReference type="EMBL" id="KAG8186751.1"/>
    </source>
</evidence>
<gene>
    <name evidence="1" type="ORF">JTE90_027651</name>
</gene>
<name>A0AAV6UU22_9ARAC</name>
<keyword evidence="2" id="KW-1185">Reference proteome</keyword>
<dbReference type="AlphaFoldDB" id="A0AAV6UU22"/>
<accession>A0AAV6UU22</accession>
<dbReference type="Proteomes" id="UP000827092">
    <property type="component" value="Unassembled WGS sequence"/>
</dbReference>